<dbReference type="EMBL" id="HBIB01019061">
    <property type="protein sequence ID" value="CAE0250230.1"/>
    <property type="molecule type" value="Transcribed_RNA"/>
</dbReference>
<accession>A0A7S3G842</accession>
<reference evidence="2" key="1">
    <citation type="submission" date="2021-01" db="EMBL/GenBank/DDBJ databases">
        <authorList>
            <person name="Corre E."/>
            <person name="Pelletier E."/>
            <person name="Niang G."/>
            <person name="Scheremetjew M."/>
            <person name="Finn R."/>
            <person name="Kale V."/>
            <person name="Holt S."/>
            <person name="Cochrane G."/>
            <person name="Meng A."/>
            <person name="Brown T."/>
            <person name="Cohen L."/>
        </authorList>
    </citation>
    <scope>NUCLEOTIDE SEQUENCE</scope>
    <source>
        <strain evidence="2">NIES-2562</strain>
    </source>
</reference>
<name>A0A7S3G842_9EUKA</name>
<dbReference type="GO" id="GO:0017178">
    <property type="term" value="F:diphthine-ammonia ligase activity"/>
    <property type="evidence" value="ECO:0007669"/>
    <property type="project" value="TreeGrafter"/>
</dbReference>
<evidence type="ECO:0000256" key="1">
    <source>
        <dbReference type="SAM" id="MobiDB-lite"/>
    </source>
</evidence>
<proteinExistence type="predicted"/>
<evidence type="ECO:0000313" key="2">
    <source>
        <dbReference type="EMBL" id="CAE0250230.1"/>
    </source>
</evidence>
<feature type="region of interest" description="Disordered" evidence="1">
    <location>
        <begin position="1"/>
        <end position="50"/>
    </location>
</feature>
<dbReference type="CDD" id="cd00448">
    <property type="entry name" value="YjgF_YER057c_UK114_family"/>
    <property type="match status" value="1"/>
</dbReference>
<sequence length="547" mass="59168">MYTSEWEGKLIGSTSESMGGNERCNEGCVWSPSPSPPVLSPGTEGGARRVGKDSLHAAGEWVNGDVRLERGTKIGENSEVVDDIARGIASVQARLPSSAVVDFVSVTLARMEDFALFNQAYAKVFPSENPPARAAVAVSSLPSFAHIAIHYSRGAPSDERAALQVMSRSSWAPAMIGPYSQASWKFEHNQGVVWVAGQIGMIPESLDLVTTMCQTLGDASGCSNGCWLPSPLPPPLSCLLSLPCPAAETISSLQLEALLSLSHLSVILSSCSVLSSRYRKRIAMSPFLSLTVVPAITIFVAVGECKNNVEKSSVQRSALEAVSSCLSLLLSAPLADREREWKVMEEREESSGYAGNDADFYFLSPDFFDCGDTSWRDECQEGVGDILLLPVAVDALPKNAQLEVQAVGLVAPLSANEDDMPRRAHVHNTTTCMQERDVVVDGRQTQMRAFVVRKEYGTAGRVSFFCPSSSLLFGLKESMDFICSLMEEVTNVVSLRVVLRCGYFSTDQIEKGEMWLSTECPGATIMYSSKVDNEISVDFLCKASSDT</sequence>
<dbReference type="InterPro" id="IPR030662">
    <property type="entry name" value="DPH6/MJ0570"/>
</dbReference>
<gene>
    <name evidence="2" type="ORF">PBIL07802_LOCUS12430</name>
</gene>
<dbReference type="PANTHER" id="PTHR12196">
    <property type="entry name" value="DOMAIN OF UNKNOWN FUNCTION 71 DUF71 -CONTAINING PROTEIN"/>
    <property type="match status" value="1"/>
</dbReference>
<protein>
    <submittedName>
        <fullName evidence="2">Uncharacterized protein</fullName>
    </submittedName>
</protein>
<dbReference type="GO" id="GO:0017183">
    <property type="term" value="P:protein histidyl modification to diphthamide"/>
    <property type="evidence" value="ECO:0007669"/>
    <property type="project" value="TreeGrafter"/>
</dbReference>
<dbReference type="SUPFAM" id="SSF55298">
    <property type="entry name" value="YjgF-like"/>
    <property type="match status" value="1"/>
</dbReference>
<dbReference type="AlphaFoldDB" id="A0A7S3G842"/>
<dbReference type="PANTHER" id="PTHR12196:SF2">
    <property type="entry name" value="DIPHTHINE--AMMONIA LIGASE"/>
    <property type="match status" value="1"/>
</dbReference>
<dbReference type="InterPro" id="IPR035959">
    <property type="entry name" value="RutC-like_sf"/>
</dbReference>
<dbReference type="Gene3D" id="3.30.1330.40">
    <property type="entry name" value="RutC-like"/>
    <property type="match status" value="2"/>
</dbReference>
<organism evidence="2">
    <name type="scientific">Palpitomonas bilix</name>
    <dbReference type="NCBI Taxonomy" id="652834"/>
    <lineage>
        <taxon>Eukaryota</taxon>
        <taxon>Eukaryota incertae sedis</taxon>
    </lineage>
</organism>